<gene>
    <name evidence="2" type="ORF">OS493_012466</name>
</gene>
<evidence type="ECO:0000313" key="2">
    <source>
        <dbReference type="EMBL" id="KAJ7386122.1"/>
    </source>
</evidence>
<feature type="region of interest" description="Disordered" evidence="1">
    <location>
        <begin position="180"/>
        <end position="202"/>
    </location>
</feature>
<reference evidence="2" key="1">
    <citation type="submission" date="2023-01" db="EMBL/GenBank/DDBJ databases">
        <title>Genome assembly of the deep-sea coral Lophelia pertusa.</title>
        <authorList>
            <person name="Herrera S."/>
            <person name="Cordes E."/>
        </authorList>
    </citation>
    <scope>NUCLEOTIDE SEQUENCE</scope>
    <source>
        <strain evidence="2">USNM1676648</strain>
        <tissue evidence="2">Polyp</tissue>
    </source>
</reference>
<dbReference type="Proteomes" id="UP001163046">
    <property type="component" value="Unassembled WGS sequence"/>
</dbReference>
<keyword evidence="3" id="KW-1185">Reference proteome</keyword>
<feature type="region of interest" description="Disordered" evidence="1">
    <location>
        <begin position="1"/>
        <end position="78"/>
    </location>
</feature>
<dbReference type="EMBL" id="MU825878">
    <property type="protein sequence ID" value="KAJ7386122.1"/>
    <property type="molecule type" value="Genomic_DNA"/>
</dbReference>
<evidence type="ECO:0000313" key="3">
    <source>
        <dbReference type="Proteomes" id="UP001163046"/>
    </source>
</evidence>
<organism evidence="2 3">
    <name type="scientific">Desmophyllum pertusum</name>
    <dbReference type="NCBI Taxonomy" id="174260"/>
    <lineage>
        <taxon>Eukaryota</taxon>
        <taxon>Metazoa</taxon>
        <taxon>Cnidaria</taxon>
        <taxon>Anthozoa</taxon>
        <taxon>Hexacorallia</taxon>
        <taxon>Scleractinia</taxon>
        <taxon>Caryophylliina</taxon>
        <taxon>Caryophylliidae</taxon>
        <taxon>Desmophyllum</taxon>
    </lineage>
</organism>
<evidence type="ECO:0000256" key="1">
    <source>
        <dbReference type="SAM" id="MobiDB-lite"/>
    </source>
</evidence>
<feature type="compositionally biased region" description="Basic and acidic residues" evidence="1">
    <location>
        <begin position="45"/>
        <end position="60"/>
    </location>
</feature>
<accession>A0A9W9ZQK8</accession>
<name>A0A9W9ZQK8_9CNID</name>
<comment type="caution">
    <text evidence="2">The sequence shown here is derived from an EMBL/GenBank/DDBJ whole genome shotgun (WGS) entry which is preliminary data.</text>
</comment>
<sequence length="202" mass="23112">MPRTKSAGPENESLKTPKSHYWVLADNGGPSKIHSQNGNKMTWSKSEKQTVHSRESESDPAKYLQQKVNKQARQRPKARADYCPLYLPEPTETLVWKLSLSPKGLKRGDATIPMEKIVLKYIQDIRKKTLIPSADEESKRKSAKQSHCHRSTRLVINGKFVLTNYEISGFLAAKSTINKTRRETRDTRYARGTKPEEHKQKP</sequence>
<proteinExistence type="predicted"/>
<feature type="compositionally biased region" description="Polar residues" evidence="1">
    <location>
        <begin position="33"/>
        <end position="44"/>
    </location>
</feature>
<dbReference type="AlphaFoldDB" id="A0A9W9ZQK8"/>
<protein>
    <submittedName>
        <fullName evidence="2">Uncharacterized protein</fullName>
    </submittedName>
</protein>